<dbReference type="RefSeq" id="XP_004259014.1">
    <property type="nucleotide sequence ID" value="XM_004258966.1"/>
</dbReference>
<dbReference type="OrthoDB" id="29416at2759"/>
<dbReference type="KEGG" id="eiv:EIN_118170"/>
<accession>L7FMT0</accession>
<evidence type="ECO:0000313" key="2">
    <source>
        <dbReference type="EMBL" id="ELP92243.1"/>
    </source>
</evidence>
<feature type="compositionally biased region" description="Polar residues" evidence="1">
    <location>
        <begin position="147"/>
        <end position="157"/>
    </location>
</feature>
<organism evidence="2 3">
    <name type="scientific">Entamoeba invadens IP1</name>
    <dbReference type="NCBI Taxonomy" id="370355"/>
    <lineage>
        <taxon>Eukaryota</taxon>
        <taxon>Amoebozoa</taxon>
        <taxon>Evosea</taxon>
        <taxon>Archamoebae</taxon>
        <taxon>Mastigamoebida</taxon>
        <taxon>Entamoebidae</taxon>
        <taxon>Entamoeba</taxon>
    </lineage>
</organism>
<dbReference type="EMBL" id="KB206391">
    <property type="protein sequence ID" value="ELP92243.1"/>
    <property type="molecule type" value="Genomic_DNA"/>
</dbReference>
<evidence type="ECO:0000313" key="3">
    <source>
        <dbReference type="Proteomes" id="UP000014680"/>
    </source>
</evidence>
<protein>
    <submittedName>
        <fullName evidence="2">Uncharacterized protein</fullName>
    </submittedName>
</protein>
<feature type="compositionally biased region" description="Basic and acidic residues" evidence="1">
    <location>
        <begin position="181"/>
        <end position="200"/>
    </location>
</feature>
<dbReference type="Proteomes" id="UP000014680">
    <property type="component" value="Unassembled WGS sequence"/>
</dbReference>
<evidence type="ECO:0000256" key="1">
    <source>
        <dbReference type="SAM" id="MobiDB-lite"/>
    </source>
</evidence>
<keyword evidence="3" id="KW-1185">Reference proteome</keyword>
<feature type="region of interest" description="Disordered" evidence="1">
    <location>
        <begin position="119"/>
        <end position="208"/>
    </location>
</feature>
<name>L7FMT0_ENTIV</name>
<sequence>MEETSLPSISVSRLTKNTYSSKSEDMSVCSEVGNSSVYWSEEESKLLEDQMTKLHITDSNLKSLFELSLLFPTKTIQQITSRVKWIAIKTTMSWEDYCENIKTSVVTQPIKISNHTSPRIKTEKCQRRSCHISPSRINEEKKKKRQSVPNGTTNTIVHKSEGEKMPSRNRRSLKQQIDPADIQKQEKKFVIPVSPKEKEKRKSSRMSQSYEVTEVSDFSVANSQTDVPQQSYTYVPNTLTQINAFVTENNTILNFMEACLFAGTKINPEYINTFGVNVQHLLELTDSLAQPMKLPFLQLVLAVPPSMVRNIQQN</sequence>
<reference evidence="2 3" key="1">
    <citation type="submission" date="2012-10" db="EMBL/GenBank/DDBJ databases">
        <authorList>
            <person name="Zafar N."/>
            <person name="Inman J."/>
            <person name="Hall N."/>
            <person name="Lorenzi H."/>
            <person name="Caler E."/>
        </authorList>
    </citation>
    <scope>NUCLEOTIDE SEQUENCE [LARGE SCALE GENOMIC DNA]</scope>
    <source>
        <strain evidence="2 3">IP1</strain>
    </source>
</reference>
<dbReference type="VEuPathDB" id="AmoebaDB:EIN_118170"/>
<proteinExistence type="predicted"/>
<dbReference type="AlphaFoldDB" id="L7FMT0"/>
<dbReference type="GeneID" id="14891242"/>
<gene>
    <name evidence="2" type="ORF">EIN_118170</name>
</gene>